<feature type="transmembrane region" description="Helical" evidence="6">
    <location>
        <begin position="159"/>
        <end position="180"/>
    </location>
</feature>
<feature type="transmembrane region" description="Helical" evidence="6">
    <location>
        <begin position="281"/>
        <end position="300"/>
    </location>
</feature>
<evidence type="ECO:0000313" key="9">
    <source>
        <dbReference type="Proteomes" id="UP000824110"/>
    </source>
</evidence>
<feature type="transmembrane region" description="Helical" evidence="6">
    <location>
        <begin position="257"/>
        <end position="275"/>
    </location>
</feature>
<evidence type="ECO:0000256" key="6">
    <source>
        <dbReference type="SAM" id="Phobius"/>
    </source>
</evidence>
<feature type="compositionally biased region" description="Polar residues" evidence="5">
    <location>
        <begin position="501"/>
        <end position="512"/>
    </location>
</feature>
<feature type="transmembrane region" description="Helical" evidence="6">
    <location>
        <begin position="67"/>
        <end position="83"/>
    </location>
</feature>
<feature type="transmembrane region" description="Helical" evidence="6">
    <location>
        <begin position="307"/>
        <end position="326"/>
    </location>
</feature>
<dbReference type="InterPro" id="IPR051533">
    <property type="entry name" value="WaaL-like"/>
</dbReference>
<dbReference type="PANTHER" id="PTHR37422">
    <property type="entry name" value="TEICHURONIC ACID BIOSYNTHESIS PROTEIN TUAE"/>
    <property type="match status" value="1"/>
</dbReference>
<feature type="transmembrane region" description="Helical" evidence="6">
    <location>
        <begin position="98"/>
        <end position="120"/>
    </location>
</feature>
<feature type="transmembrane region" description="Helical" evidence="6">
    <location>
        <begin position="386"/>
        <end position="407"/>
    </location>
</feature>
<name>A0A9D1SIR8_9FIRM</name>
<accession>A0A9D1SIR8</accession>
<evidence type="ECO:0000313" key="8">
    <source>
        <dbReference type="EMBL" id="HIU61984.1"/>
    </source>
</evidence>
<proteinExistence type="predicted"/>
<feature type="transmembrane region" description="Helical" evidence="6">
    <location>
        <begin position="132"/>
        <end position="153"/>
    </location>
</feature>
<keyword evidence="3 6" id="KW-1133">Transmembrane helix</keyword>
<dbReference type="Pfam" id="PF04932">
    <property type="entry name" value="Wzy_C"/>
    <property type="match status" value="1"/>
</dbReference>
<protein>
    <submittedName>
        <fullName evidence="8">O-antigen ligase family protein</fullName>
    </submittedName>
</protein>
<dbReference type="AlphaFoldDB" id="A0A9D1SIR8"/>
<evidence type="ECO:0000256" key="2">
    <source>
        <dbReference type="ARBA" id="ARBA00022692"/>
    </source>
</evidence>
<feature type="transmembrane region" description="Helical" evidence="6">
    <location>
        <begin position="192"/>
        <end position="210"/>
    </location>
</feature>
<feature type="transmembrane region" description="Helical" evidence="6">
    <location>
        <begin position="20"/>
        <end position="38"/>
    </location>
</feature>
<dbReference type="GO" id="GO:0016020">
    <property type="term" value="C:membrane"/>
    <property type="evidence" value="ECO:0007669"/>
    <property type="project" value="UniProtKB-SubCell"/>
</dbReference>
<feature type="region of interest" description="Disordered" evidence="5">
    <location>
        <begin position="481"/>
        <end position="512"/>
    </location>
</feature>
<dbReference type="Proteomes" id="UP000824110">
    <property type="component" value="Unassembled WGS sequence"/>
</dbReference>
<dbReference type="EMBL" id="DVNE01000047">
    <property type="protein sequence ID" value="HIU61984.1"/>
    <property type="molecule type" value="Genomic_DNA"/>
</dbReference>
<evidence type="ECO:0000256" key="3">
    <source>
        <dbReference type="ARBA" id="ARBA00022989"/>
    </source>
</evidence>
<reference evidence="8" key="2">
    <citation type="journal article" date="2021" name="PeerJ">
        <title>Extensive microbial diversity within the chicken gut microbiome revealed by metagenomics and culture.</title>
        <authorList>
            <person name="Gilroy R."/>
            <person name="Ravi A."/>
            <person name="Getino M."/>
            <person name="Pursley I."/>
            <person name="Horton D.L."/>
            <person name="Alikhan N.F."/>
            <person name="Baker D."/>
            <person name="Gharbi K."/>
            <person name="Hall N."/>
            <person name="Watson M."/>
            <person name="Adriaenssens E.M."/>
            <person name="Foster-Nyarko E."/>
            <person name="Jarju S."/>
            <person name="Secka A."/>
            <person name="Antonio M."/>
            <person name="Oren A."/>
            <person name="Chaudhuri R.R."/>
            <person name="La Ragione R."/>
            <person name="Hildebrand F."/>
            <person name="Pallen M.J."/>
        </authorList>
    </citation>
    <scope>NUCLEOTIDE SEQUENCE</scope>
    <source>
        <strain evidence="8">CHK195-12923</strain>
    </source>
</reference>
<gene>
    <name evidence="8" type="ORF">IAB69_05000</name>
</gene>
<dbReference type="PANTHER" id="PTHR37422:SF13">
    <property type="entry name" value="LIPOPOLYSACCHARIDE BIOSYNTHESIS PROTEIN PA4999-RELATED"/>
    <property type="match status" value="1"/>
</dbReference>
<comment type="caution">
    <text evidence="8">The sequence shown here is derived from an EMBL/GenBank/DDBJ whole genome shotgun (WGS) entry which is preliminary data.</text>
</comment>
<dbReference type="GO" id="GO:0016874">
    <property type="term" value="F:ligase activity"/>
    <property type="evidence" value="ECO:0007669"/>
    <property type="project" value="UniProtKB-KW"/>
</dbReference>
<keyword evidence="8" id="KW-0436">Ligase</keyword>
<reference evidence="8" key="1">
    <citation type="submission" date="2020-10" db="EMBL/GenBank/DDBJ databases">
        <authorList>
            <person name="Gilroy R."/>
        </authorList>
    </citation>
    <scope>NUCLEOTIDE SEQUENCE</scope>
    <source>
        <strain evidence="8">CHK195-12923</strain>
    </source>
</reference>
<organism evidence="8 9">
    <name type="scientific">Candidatus Coproplasma excrementigallinarum</name>
    <dbReference type="NCBI Taxonomy" id="2840747"/>
    <lineage>
        <taxon>Bacteria</taxon>
        <taxon>Bacillati</taxon>
        <taxon>Bacillota</taxon>
        <taxon>Clostridia</taxon>
        <taxon>Eubacteriales</taxon>
        <taxon>Candidatus Coproplasma</taxon>
    </lineage>
</organism>
<feature type="transmembrane region" description="Helical" evidence="6">
    <location>
        <begin position="230"/>
        <end position="250"/>
    </location>
</feature>
<evidence type="ECO:0000256" key="5">
    <source>
        <dbReference type="SAM" id="MobiDB-lite"/>
    </source>
</evidence>
<keyword evidence="4 6" id="KW-0472">Membrane</keyword>
<keyword evidence="2 6" id="KW-0812">Transmembrane</keyword>
<evidence type="ECO:0000256" key="4">
    <source>
        <dbReference type="ARBA" id="ARBA00023136"/>
    </source>
</evidence>
<feature type="transmembrane region" description="Helical" evidence="6">
    <location>
        <begin position="44"/>
        <end position="60"/>
    </location>
</feature>
<dbReference type="InterPro" id="IPR007016">
    <property type="entry name" value="O-antigen_ligase-rel_domated"/>
</dbReference>
<evidence type="ECO:0000259" key="7">
    <source>
        <dbReference type="Pfam" id="PF04932"/>
    </source>
</evidence>
<comment type="subcellular location">
    <subcellularLocation>
        <location evidence="1">Membrane</location>
        <topology evidence="1">Multi-pass membrane protein</topology>
    </subcellularLocation>
</comment>
<evidence type="ECO:0000256" key="1">
    <source>
        <dbReference type="ARBA" id="ARBA00004141"/>
    </source>
</evidence>
<feature type="domain" description="O-antigen ligase-related" evidence="7">
    <location>
        <begin position="264"/>
        <end position="403"/>
    </location>
</feature>
<sequence>MRQKIRAVAQLPAMRAMLRFFDSFYFPIAYGVLALLSSFLGLEIAYFAITAVTVIFTCIFARDSKPLLTPVFMAVYGVSWVHTPQPPFSSDFFYSKAVQIYFLCLGVLGIAVFLFRFIAFPQDRNFFKESKLRLGIILMTAAFLLNGVFYGNYTIYNLPFGLLMALSFFLFYIFFFNTLYIDENTGVHVARIIVVTAGVIFIQLAKIYIFDGIIVDGSVNKDILVAGWGMSNNIGGMLAMFFPACFFLAYRAKRGGWAFYVLGFVFFGGVCLTLSRTSALIGAIILVAAAIYLSIAKSPIRRFARIFNCVVIVCGIIALAVLWDFVRDLLAVYFERGFDDSGRLELWANGIRNFLKAPIFGTGFYEPLENSYDIENWVFPDMYHNIFVQLLSSCGIFGLLAYLVHIVEVACGVKKRPTAESLFYIVTLLSIFGMSLLDNHIFHVFPAMVYSVFLLLSEREGESGPLLLLRPLFVRRKKQVSAPSVEGAAEVQPPARAGNALSESAATDNNAN</sequence>
<feature type="transmembrane region" description="Helical" evidence="6">
    <location>
        <begin position="419"/>
        <end position="435"/>
    </location>
</feature>